<dbReference type="SMART" id="SM00487">
    <property type="entry name" value="DEXDc"/>
    <property type="match status" value="1"/>
</dbReference>
<dbReference type="GO" id="GO:0005524">
    <property type="term" value="F:ATP binding"/>
    <property type="evidence" value="ECO:0007669"/>
    <property type="project" value="UniProtKB-KW"/>
</dbReference>
<reference evidence="7" key="1">
    <citation type="submission" date="2020-10" db="EMBL/GenBank/DDBJ databases">
        <authorList>
            <person name="Gilroy R."/>
        </authorList>
    </citation>
    <scope>NUCLEOTIDE SEQUENCE</scope>
    <source>
        <strain evidence="7">7293</strain>
    </source>
</reference>
<proteinExistence type="predicted"/>
<dbReference type="InterPro" id="IPR001650">
    <property type="entry name" value="Helicase_C-like"/>
</dbReference>
<evidence type="ECO:0000313" key="8">
    <source>
        <dbReference type="Proteomes" id="UP000823615"/>
    </source>
</evidence>
<keyword evidence="3 7" id="KW-0347">Helicase</keyword>
<dbReference type="GO" id="GO:0009378">
    <property type="term" value="F:four-way junction helicase activity"/>
    <property type="evidence" value="ECO:0007669"/>
    <property type="project" value="TreeGrafter"/>
</dbReference>
<dbReference type="GO" id="GO:0005737">
    <property type="term" value="C:cytoplasm"/>
    <property type="evidence" value="ECO:0007669"/>
    <property type="project" value="TreeGrafter"/>
</dbReference>
<dbReference type="SMART" id="SM00490">
    <property type="entry name" value="HELICc"/>
    <property type="match status" value="1"/>
</dbReference>
<dbReference type="AlphaFoldDB" id="A0A9D9H5B1"/>
<reference evidence="7" key="2">
    <citation type="journal article" date="2021" name="PeerJ">
        <title>Extensive microbial diversity within the chicken gut microbiome revealed by metagenomics and culture.</title>
        <authorList>
            <person name="Gilroy R."/>
            <person name="Ravi A."/>
            <person name="Getino M."/>
            <person name="Pursley I."/>
            <person name="Horton D.L."/>
            <person name="Alikhan N.F."/>
            <person name="Baker D."/>
            <person name="Gharbi K."/>
            <person name="Hall N."/>
            <person name="Watson M."/>
            <person name="Adriaenssens E.M."/>
            <person name="Foster-Nyarko E."/>
            <person name="Jarju S."/>
            <person name="Secka A."/>
            <person name="Antonio M."/>
            <person name="Oren A."/>
            <person name="Chaudhuri R.R."/>
            <person name="La Ragione R."/>
            <person name="Hildebrand F."/>
            <person name="Pallen M.J."/>
        </authorList>
    </citation>
    <scope>NUCLEOTIDE SEQUENCE</scope>
    <source>
        <strain evidence="7">7293</strain>
    </source>
</reference>
<dbReference type="Pfam" id="PF00270">
    <property type="entry name" value="DEAD"/>
    <property type="match status" value="1"/>
</dbReference>
<dbReference type="SUPFAM" id="SSF52540">
    <property type="entry name" value="P-loop containing nucleoside triphosphate hydrolases"/>
    <property type="match status" value="1"/>
</dbReference>
<dbReference type="GO" id="GO:0005694">
    <property type="term" value="C:chromosome"/>
    <property type="evidence" value="ECO:0007669"/>
    <property type="project" value="TreeGrafter"/>
</dbReference>
<dbReference type="InterPro" id="IPR014001">
    <property type="entry name" value="Helicase_ATP-bd"/>
</dbReference>
<dbReference type="GO" id="GO:0000724">
    <property type="term" value="P:double-strand break repair via homologous recombination"/>
    <property type="evidence" value="ECO:0007669"/>
    <property type="project" value="TreeGrafter"/>
</dbReference>
<comment type="caution">
    <text evidence="7">The sequence shown here is derived from an EMBL/GenBank/DDBJ whole genome shotgun (WGS) entry which is preliminary data.</text>
</comment>
<keyword evidence="4" id="KW-0067">ATP-binding</keyword>
<name>A0A9D9H5B1_9SPIO</name>
<dbReference type="InterPro" id="IPR011545">
    <property type="entry name" value="DEAD/DEAH_box_helicase_dom"/>
</dbReference>
<feature type="domain" description="Helicase ATP-binding" evidence="5">
    <location>
        <begin position="29"/>
        <end position="198"/>
    </location>
</feature>
<dbReference type="InterPro" id="IPR004589">
    <property type="entry name" value="DNA_helicase_ATP-dep_RecQ"/>
</dbReference>
<dbReference type="InterPro" id="IPR027417">
    <property type="entry name" value="P-loop_NTPase"/>
</dbReference>
<evidence type="ECO:0000256" key="4">
    <source>
        <dbReference type="ARBA" id="ARBA00022840"/>
    </source>
</evidence>
<gene>
    <name evidence="7" type="ORF">IAA97_05575</name>
</gene>
<accession>A0A9D9H5B1</accession>
<evidence type="ECO:0000256" key="2">
    <source>
        <dbReference type="ARBA" id="ARBA00022801"/>
    </source>
</evidence>
<dbReference type="GO" id="GO:0016787">
    <property type="term" value="F:hydrolase activity"/>
    <property type="evidence" value="ECO:0007669"/>
    <property type="project" value="UniProtKB-KW"/>
</dbReference>
<dbReference type="Pfam" id="PF00271">
    <property type="entry name" value="Helicase_C"/>
    <property type="match status" value="1"/>
</dbReference>
<dbReference type="Gene3D" id="3.40.50.300">
    <property type="entry name" value="P-loop containing nucleotide triphosphate hydrolases"/>
    <property type="match status" value="2"/>
</dbReference>
<protein>
    <submittedName>
        <fullName evidence="7">ATP-dependent DNA helicase RecQ</fullName>
    </submittedName>
</protein>
<dbReference type="Proteomes" id="UP000823615">
    <property type="component" value="Unassembled WGS sequence"/>
</dbReference>
<sequence length="461" mass="51680">MIDNTELKRRFGISYLRPWQELVITRILELESEGNGKILCILPTGSGKSLCFMYPIAMLGKHSILIYPLLSLMNDQAKRFEEAGIPYIVLKGGMTSDERKAKLRKIKDGTATAIITNPEMLLAMEKCNELRAIKHPSLLVVDEVHTAVTWGEEFRPSYLETGRLIKVLEPSSTLAFTATADERITQGIIEHIFSGERPYTVRDSSDRDNIFYHSLISLSKIADIKAILAPPSSRPAVVFCHSRKETEELASVLGACYYHAGLSTEERKEKEAWFSSSTSGVMTATSAYGMGVDKKNIRTVIHTYLPESVPDFLQEAGRGGRDGGRMDSWVLWYGTENSPLKPIFMGGKCIRHALLSQMGEESADECLGCSVCVPDNYKRAGEDEIIRWVKWHPGHTIESAARNITTKAIFSKSRSMNTWKKEDAEKAIRTLINEKHLVLFLSRLFCPLRPICDRIKAKGVS</sequence>
<dbReference type="GO" id="GO:0043138">
    <property type="term" value="F:3'-5' DNA helicase activity"/>
    <property type="evidence" value="ECO:0007669"/>
    <property type="project" value="TreeGrafter"/>
</dbReference>
<organism evidence="7 8">
    <name type="scientific">Candidatus Ornithospirochaeta stercoripullorum</name>
    <dbReference type="NCBI Taxonomy" id="2840899"/>
    <lineage>
        <taxon>Bacteria</taxon>
        <taxon>Pseudomonadati</taxon>
        <taxon>Spirochaetota</taxon>
        <taxon>Spirochaetia</taxon>
        <taxon>Spirochaetales</taxon>
        <taxon>Spirochaetaceae</taxon>
        <taxon>Spirochaetaceae incertae sedis</taxon>
        <taxon>Candidatus Ornithospirochaeta</taxon>
    </lineage>
</organism>
<evidence type="ECO:0000259" key="6">
    <source>
        <dbReference type="PROSITE" id="PS51194"/>
    </source>
</evidence>
<dbReference type="PROSITE" id="PS51194">
    <property type="entry name" value="HELICASE_CTER"/>
    <property type="match status" value="1"/>
</dbReference>
<dbReference type="NCBIfam" id="TIGR00614">
    <property type="entry name" value="recQ_fam"/>
    <property type="match status" value="1"/>
</dbReference>
<evidence type="ECO:0000313" key="7">
    <source>
        <dbReference type="EMBL" id="MBO8436429.1"/>
    </source>
</evidence>
<keyword evidence="2" id="KW-0378">Hydrolase</keyword>
<dbReference type="PANTHER" id="PTHR13710:SF149">
    <property type="entry name" value="ATP-DEPENDENT DNA HELICASE TLH2"/>
    <property type="match status" value="1"/>
</dbReference>
<dbReference type="PANTHER" id="PTHR13710">
    <property type="entry name" value="DNA HELICASE RECQ FAMILY MEMBER"/>
    <property type="match status" value="1"/>
</dbReference>
<dbReference type="PROSITE" id="PS51192">
    <property type="entry name" value="HELICASE_ATP_BIND_1"/>
    <property type="match status" value="1"/>
</dbReference>
<dbReference type="GO" id="GO:0003676">
    <property type="term" value="F:nucleic acid binding"/>
    <property type="evidence" value="ECO:0007669"/>
    <property type="project" value="InterPro"/>
</dbReference>
<dbReference type="EMBL" id="JADIMT010000067">
    <property type="protein sequence ID" value="MBO8436429.1"/>
    <property type="molecule type" value="Genomic_DNA"/>
</dbReference>
<keyword evidence="1" id="KW-0547">Nucleotide-binding</keyword>
<evidence type="ECO:0000256" key="1">
    <source>
        <dbReference type="ARBA" id="ARBA00022741"/>
    </source>
</evidence>
<evidence type="ECO:0000256" key="3">
    <source>
        <dbReference type="ARBA" id="ARBA00022806"/>
    </source>
</evidence>
<evidence type="ECO:0000259" key="5">
    <source>
        <dbReference type="PROSITE" id="PS51192"/>
    </source>
</evidence>
<feature type="domain" description="Helicase C-terminal" evidence="6">
    <location>
        <begin position="223"/>
        <end position="366"/>
    </location>
</feature>